<name>A0A1M4W1P0_9GAMM</name>
<sequence length="463" mass="51431">MQFIANLRPQTLDAFAAQGIDPQGYLLSSHRITPALLDAAIGVRERGLPLFADNGTKALIDETIERFRPPARQVAQEVKTLRRRLGRVPRGRDIPETLRGAADALAEEVLDHCTARSQALDGAALLDAQLSMNPTAIIAQEDFATACLMALDLERETTGWPVARFVTRNRRSLRLWRRVVEDTRCDGRQVYAVLSAMDYNTARAAGRLAAEAGVESAALGMAAVTRDLNATDFYVMGHATWRLARPVPRRYVRLAQVLRGLADGWRDRSRRLARFHCLGLGAPALLPVAALALGPHTRLTTDATSPIHDAVRDRVLYDPEHRGDRASTREIVERIVRGGDWPFLSPFNAAFRERFGHHPARARRWWERQQQPAITAELLNEPSDLTRALPLFAEADPEVAPRARDTRIAHNHWVLGHLIPGDIACERREIATELLEGWLATPATVTTRGLAAAKAILQRSLPD</sequence>
<keyword evidence="2" id="KW-1185">Reference proteome</keyword>
<dbReference type="AlphaFoldDB" id="A0A1M4W1P0"/>
<accession>A0A1M4W1P0</accession>
<protein>
    <submittedName>
        <fullName evidence="1">Uncharacterized protein</fullName>
    </submittedName>
</protein>
<dbReference type="Proteomes" id="UP000184346">
    <property type="component" value="Unassembled WGS sequence"/>
</dbReference>
<dbReference type="EMBL" id="FQUJ01000004">
    <property type="protein sequence ID" value="SHE74872.1"/>
    <property type="molecule type" value="Genomic_DNA"/>
</dbReference>
<evidence type="ECO:0000313" key="1">
    <source>
        <dbReference type="EMBL" id="SHE74872.1"/>
    </source>
</evidence>
<proteinExistence type="predicted"/>
<dbReference type="OrthoDB" id="7804288at2"/>
<dbReference type="RefSeq" id="WP_072820417.1">
    <property type="nucleotide sequence ID" value="NZ_FQUJ01000004.1"/>
</dbReference>
<evidence type="ECO:0000313" key="2">
    <source>
        <dbReference type="Proteomes" id="UP000184346"/>
    </source>
</evidence>
<organism evidence="1 2">
    <name type="scientific">Modicisalibacter ilicicola DSM 19980</name>
    <dbReference type="NCBI Taxonomy" id="1121942"/>
    <lineage>
        <taxon>Bacteria</taxon>
        <taxon>Pseudomonadati</taxon>
        <taxon>Pseudomonadota</taxon>
        <taxon>Gammaproteobacteria</taxon>
        <taxon>Oceanospirillales</taxon>
        <taxon>Halomonadaceae</taxon>
        <taxon>Modicisalibacter</taxon>
    </lineage>
</organism>
<gene>
    <name evidence="1" type="ORF">SAMN02745148_01035</name>
</gene>
<dbReference type="STRING" id="1121942.SAMN02745148_01035"/>
<reference evidence="1 2" key="1">
    <citation type="submission" date="2016-11" db="EMBL/GenBank/DDBJ databases">
        <authorList>
            <person name="Jaros S."/>
            <person name="Januszkiewicz K."/>
            <person name="Wedrychowicz H."/>
        </authorList>
    </citation>
    <scope>NUCLEOTIDE SEQUENCE [LARGE SCALE GENOMIC DNA]</scope>
    <source>
        <strain evidence="1 2">DSM 19980</strain>
    </source>
</reference>